<evidence type="ECO:0000313" key="3">
    <source>
        <dbReference type="Proteomes" id="UP000603865"/>
    </source>
</evidence>
<comment type="caution">
    <text evidence="2">The sequence shown here is derived from an EMBL/GenBank/DDBJ whole genome shotgun (WGS) entry which is preliminary data.</text>
</comment>
<proteinExistence type="predicted"/>
<reference evidence="2" key="2">
    <citation type="submission" date="2020-09" db="EMBL/GenBank/DDBJ databases">
        <authorList>
            <person name="Sun Q."/>
            <person name="Ohkuma M."/>
        </authorList>
    </citation>
    <scope>NUCLEOTIDE SEQUENCE</scope>
    <source>
        <strain evidence="2">JCM 31311</strain>
    </source>
</reference>
<dbReference type="Proteomes" id="UP000603865">
    <property type="component" value="Unassembled WGS sequence"/>
</dbReference>
<evidence type="ECO:0000256" key="1">
    <source>
        <dbReference type="SAM" id="SignalP"/>
    </source>
</evidence>
<dbReference type="EMBL" id="BMQL01000013">
    <property type="protein sequence ID" value="GGR11501.1"/>
    <property type="molecule type" value="Genomic_DNA"/>
</dbReference>
<feature type="chain" id="PRO_5036742552" evidence="1">
    <location>
        <begin position="25"/>
        <end position="131"/>
    </location>
</feature>
<gene>
    <name evidence="2" type="ORF">GCM10008957_25460</name>
</gene>
<name>A0A918C875_9DEIO</name>
<organism evidence="2 3">
    <name type="scientific">Deinococcus ruber</name>
    <dbReference type="NCBI Taxonomy" id="1848197"/>
    <lineage>
        <taxon>Bacteria</taxon>
        <taxon>Thermotogati</taxon>
        <taxon>Deinococcota</taxon>
        <taxon>Deinococci</taxon>
        <taxon>Deinococcales</taxon>
        <taxon>Deinococcaceae</taxon>
        <taxon>Deinococcus</taxon>
    </lineage>
</organism>
<feature type="signal peptide" evidence="1">
    <location>
        <begin position="1"/>
        <end position="24"/>
    </location>
</feature>
<protein>
    <submittedName>
        <fullName evidence="2">Uncharacterized protein</fullName>
    </submittedName>
</protein>
<keyword evidence="1" id="KW-0732">Signal</keyword>
<reference evidence="2" key="1">
    <citation type="journal article" date="2014" name="Int. J. Syst. Evol. Microbiol.">
        <title>Complete genome sequence of Corynebacterium casei LMG S-19264T (=DSM 44701T), isolated from a smear-ripened cheese.</title>
        <authorList>
            <consortium name="US DOE Joint Genome Institute (JGI-PGF)"/>
            <person name="Walter F."/>
            <person name="Albersmeier A."/>
            <person name="Kalinowski J."/>
            <person name="Ruckert C."/>
        </authorList>
    </citation>
    <scope>NUCLEOTIDE SEQUENCE</scope>
    <source>
        <strain evidence="2">JCM 31311</strain>
    </source>
</reference>
<sequence>MYLKWVRKVLLVAVTLASFSFAGAQTVEQLSASIAGLQQFSSKENILCKMISFANPLLKILGDYKIPLPSYFAWVKTNTLLKGVSGDDIKPLGQGYNLYHLNDFDGSIKMFVYTYEIDKNNTELCIAYVFP</sequence>
<dbReference type="AlphaFoldDB" id="A0A918C875"/>
<keyword evidence="3" id="KW-1185">Reference proteome</keyword>
<accession>A0A918C875</accession>
<evidence type="ECO:0000313" key="2">
    <source>
        <dbReference type="EMBL" id="GGR11501.1"/>
    </source>
</evidence>